<protein>
    <recommendedName>
        <fullName evidence="1">CO dehydrogenase/acetyl-CoA synthase delta subunit TIM barrel domain-containing protein</fullName>
    </recommendedName>
</protein>
<comment type="caution">
    <text evidence="2">The sequence shown here is derived from an EMBL/GenBank/DDBJ whole genome shotgun (WGS) entry which is preliminary data.</text>
</comment>
<dbReference type="EMBL" id="BARU01031528">
    <property type="protein sequence ID" value="GAH75228.1"/>
    <property type="molecule type" value="Genomic_DNA"/>
</dbReference>
<sequence>KLKESGIEDVVLDPGSKNTVEAIKDQTFIRRATIKQGFRPLGYPTIAFPCFMANDGLKEVMIASAFINKFAGIIVLSDFDRFSLLPILVQRLNIYTDPRFPMAVEEKYYEIGEPNEYSPVLVTSNWALTYFLVSSAVEATKVPAYICVKESEGLGVLTAWAAGKFSGDSVGALIKKLGVADRVKHRKLLIPGKVARIKGELEDALNLEWEIIVGPKETTGLGVFLPEFAKTLKR</sequence>
<dbReference type="AlphaFoldDB" id="X1JZG2"/>
<organism evidence="2">
    <name type="scientific">marine sediment metagenome</name>
    <dbReference type="NCBI Taxonomy" id="412755"/>
    <lineage>
        <taxon>unclassified sequences</taxon>
        <taxon>metagenomes</taxon>
        <taxon>ecological metagenomes</taxon>
    </lineage>
</organism>
<dbReference type="InterPro" id="IPR016041">
    <property type="entry name" value="Ac-CoA_synth_d_su_TIM-brl"/>
</dbReference>
<accession>X1JZG2</accession>
<reference evidence="2" key="1">
    <citation type="journal article" date="2014" name="Front. Microbiol.">
        <title>High frequency of phylogenetically diverse reductive dehalogenase-homologous genes in deep subseafloor sedimentary metagenomes.</title>
        <authorList>
            <person name="Kawai M."/>
            <person name="Futagami T."/>
            <person name="Toyoda A."/>
            <person name="Takaki Y."/>
            <person name="Nishi S."/>
            <person name="Hori S."/>
            <person name="Arai W."/>
            <person name="Tsubouchi T."/>
            <person name="Morono Y."/>
            <person name="Uchiyama I."/>
            <person name="Ito T."/>
            <person name="Fujiyama A."/>
            <person name="Inagaki F."/>
            <person name="Takami H."/>
        </authorList>
    </citation>
    <scope>NUCLEOTIDE SEQUENCE</scope>
    <source>
        <strain evidence="2">Expedition CK06-06</strain>
    </source>
</reference>
<gene>
    <name evidence="2" type="ORF">S03H2_49857</name>
</gene>
<dbReference type="Gene3D" id="3.40.50.11600">
    <property type="match status" value="1"/>
</dbReference>
<evidence type="ECO:0000259" key="1">
    <source>
        <dbReference type="Pfam" id="PF03599"/>
    </source>
</evidence>
<dbReference type="InterPro" id="IPR011005">
    <property type="entry name" value="Dihydropteroate_synth-like_sf"/>
</dbReference>
<dbReference type="PANTHER" id="PTHR36214:SF3">
    <property type="entry name" value="ACETYL-COA DECARBONYLASE_SYNTHASE COMPLEX SUBUNIT GAMMA"/>
    <property type="match status" value="1"/>
</dbReference>
<dbReference type="Gene3D" id="3.20.20.20">
    <property type="entry name" value="Dihydropteroate synthase-like"/>
    <property type="match status" value="1"/>
</dbReference>
<dbReference type="InterPro" id="IPR051069">
    <property type="entry name" value="ACDS_complex_subunit"/>
</dbReference>
<name>X1JZG2_9ZZZZ</name>
<evidence type="ECO:0000313" key="2">
    <source>
        <dbReference type="EMBL" id="GAH75228.1"/>
    </source>
</evidence>
<dbReference type="PANTHER" id="PTHR36214">
    <property type="match status" value="1"/>
</dbReference>
<proteinExistence type="predicted"/>
<dbReference type="Pfam" id="PF03599">
    <property type="entry name" value="CdhD"/>
    <property type="match status" value="1"/>
</dbReference>
<feature type="domain" description="CO dehydrogenase/acetyl-CoA synthase delta subunit TIM barrel" evidence="1">
    <location>
        <begin position="1"/>
        <end position="222"/>
    </location>
</feature>
<feature type="non-terminal residue" evidence="2">
    <location>
        <position position="1"/>
    </location>
</feature>